<proteinExistence type="predicted"/>
<dbReference type="Gene3D" id="3.40.630.10">
    <property type="entry name" value="Zn peptidases"/>
    <property type="match status" value="1"/>
</dbReference>
<dbReference type="EMBL" id="JAJEPU010000010">
    <property type="protein sequence ID" value="MCC2164249.1"/>
    <property type="molecule type" value="Genomic_DNA"/>
</dbReference>
<evidence type="ECO:0000313" key="2">
    <source>
        <dbReference type="Proteomes" id="UP001198962"/>
    </source>
</evidence>
<protein>
    <submittedName>
        <fullName evidence="1">Amidohydrolase</fullName>
    </submittedName>
</protein>
<name>A0AAE3AM69_9FIRM</name>
<sequence length="283" mass="31431">MERDWKELFRWFHRHPEIGFQEHETTAKIREILKKEGLTLHPIELETGVIAVVEGKKPGSTNGKIICLRADIDALPIEEKTDLPYASEYPGCMHAYGHDFHTTVALKTASLLNRRKENLEETIYFVFQPAEEVASGAEYVRKNGNLPEYSEVFGFHVEPTLRPGQVSIQPGSVMAAVDGFRIDIRGKGTHGATPQLGVNPITTAVSVVEKLGRVVSEQLSPLHAGVVSVTHLEGGATWNVIPETAFYDTRKIRNYLVFFLVSPVYSFINGRLVGKPAVLTPLS</sequence>
<gene>
    <name evidence="1" type="ORF">LKD32_04995</name>
</gene>
<comment type="caution">
    <text evidence="1">The sequence shown here is derived from an EMBL/GenBank/DDBJ whole genome shotgun (WGS) entry which is preliminary data.</text>
</comment>
<dbReference type="GO" id="GO:0016787">
    <property type="term" value="F:hydrolase activity"/>
    <property type="evidence" value="ECO:0007669"/>
    <property type="project" value="InterPro"/>
</dbReference>
<dbReference type="SUPFAM" id="SSF53187">
    <property type="entry name" value="Zn-dependent exopeptidases"/>
    <property type="match status" value="1"/>
</dbReference>
<organism evidence="1 2">
    <name type="scientific">Brotaphodocola catenula</name>
    <dbReference type="NCBI Taxonomy" id="2885361"/>
    <lineage>
        <taxon>Bacteria</taxon>
        <taxon>Bacillati</taxon>
        <taxon>Bacillota</taxon>
        <taxon>Clostridia</taxon>
        <taxon>Lachnospirales</taxon>
        <taxon>Lachnospiraceae</taxon>
        <taxon>Brotaphodocola</taxon>
    </lineage>
</organism>
<accession>A0AAE3AM69</accession>
<dbReference type="InterPro" id="IPR002933">
    <property type="entry name" value="Peptidase_M20"/>
</dbReference>
<dbReference type="PANTHER" id="PTHR11014:SF63">
    <property type="entry name" value="METALLOPEPTIDASE, PUTATIVE (AFU_ORTHOLOGUE AFUA_6G09600)-RELATED"/>
    <property type="match status" value="1"/>
</dbReference>
<dbReference type="NCBIfam" id="TIGR01891">
    <property type="entry name" value="amidohydrolases"/>
    <property type="match status" value="1"/>
</dbReference>
<evidence type="ECO:0000313" key="1">
    <source>
        <dbReference type="EMBL" id="MCC2164249.1"/>
    </source>
</evidence>
<dbReference type="RefSeq" id="WP_308450934.1">
    <property type="nucleotide sequence ID" value="NZ_JAJEPU010000010.1"/>
</dbReference>
<keyword evidence="2" id="KW-1185">Reference proteome</keyword>
<dbReference type="PANTHER" id="PTHR11014">
    <property type="entry name" value="PEPTIDASE M20 FAMILY MEMBER"/>
    <property type="match status" value="1"/>
</dbReference>
<dbReference type="Proteomes" id="UP001198962">
    <property type="component" value="Unassembled WGS sequence"/>
</dbReference>
<dbReference type="InterPro" id="IPR036264">
    <property type="entry name" value="Bact_exopeptidase_dim_dom"/>
</dbReference>
<dbReference type="SUPFAM" id="SSF55031">
    <property type="entry name" value="Bacterial exopeptidase dimerisation domain"/>
    <property type="match status" value="1"/>
</dbReference>
<dbReference type="AlphaFoldDB" id="A0AAE3AM69"/>
<dbReference type="Pfam" id="PF01546">
    <property type="entry name" value="Peptidase_M20"/>
    <property type="match status" value="1"/>
</dbReference>
<dbReference type="Gene3D" id="3.30.70.360">
    <property type="match status" value="1"/>
</dbReference>
<dbReference type="InterPro" id="IPR017439">
    <property type="entry name" value="Amidohydrolase"/>
</dbReference>
<reference evidence="1" key="1">
    <citation type="submission" date="2021-10" db="EMBL/GenBank/DDBJ databases">
        <title>Anaerobic single-cell dispensing facilitates the cultivation of human gut bacteria.</title>
        <authorList>
            <person name="Afrizal A."/>
        </authorList>
    </citation>
    <scope>NUCLEOTIDE SEQUENCE</scope>
    <source>
        <strain evidence="1">CLA-AA-H274</strain>
    </source>
</reference>